<dbReference type="Gene3D" id="1.10.10.2670">
    <property type="entry name" value="E3 ubiquitin-protein ligase"/>
    <property type="match status" value="1"/>
</dbReference>
<comment type="similarity">
    <text evidence="8 10">Belongs to the E3 ubiquitin-protein ligase UBR1-like family.</text>
</comment>
<reference evidence="13" key="1">
    <citation type="journal article" date="2017" name="Genome Announc.">
        <title>Genome sequences of Cyberlindnera fabianii 65, Pichia kudriavzevii 129, and Saccharomyces cerevisiae 131 isolated from fermented masau fruits in Zimbabwe.</title>
        <authorList>
            <person name="van Rijswijck I.M.H."/>
            <person name="Derks M.F.L."/>
            <person name="Abee T."/>
            <person name="de Ridder D."/>
            <person name="Smid E.J."/>
        </authorList>
    </citation>
    <scope>NUCLEOTIDE SEQUENCE [LARGE SCALE GENOMIC DNA]</scope>
    <source>
        <strain evidence="13">65</strain>
    </source>
</reference>
<gene>
    <name evidence="12" type="ORF">BON22_2113</name>
</gene>
<evidence type="ECO:0000256" key="8">
    <source>
        <dbReference type="ARBA" id="ARBA00046341"/>
    </source>
</evidence>
<evidence type="ECO:0000256" key="7">
    <source>
        <dbReference type="ARBA" id="ARBA00022833"/>
    </source>
</evidence>
<evidence type="ECO:0000256" key="9">
    <source>
        <dbReference type="PROSITE-ProRule" id="PRU00508"/>
    </source>
</evidence>
<dbReference type="GO" id="GO:0071596">
    <property type="term" value="P:ubiquitin-dependent protein catabolic process via the N-end rule pathway"/>
    <property type="evidence" value="ECO:0007669"/>
    <property type="project" value="UniProtKB-UniRule"/>
</dbReference>
<feature type="zinc finger region" description="UBR-type" evidence="9">
    <location>
        <begin position="107"/>
        <end position="180"/>
    </location>
</feature>
<comment type="pathway">
    <text evidence="2 10">Protein modification; protein ubiquitination.</text>
</comment>
<dbReference type="OMA" id="GEASYMC"/>
<evidence type="ECO:0000313" key="12">
    <source>
        <dbReference type="EMBL" id="ONH68328.1"/>
    </source>
</evidence>
<proteinExistence type="inferred from homology"/>
<organism evidence="12 13">
    <name type="scientific">Cyberlindnera fabianii</name>
    <name type="common">Yeast</name>
    <name type="synonym">Hansenula fabianii</name>
    <dbReference type="NCBI Taxonomy" id="36022"/>
    <lineage>
        <taxon>Eukaryota</taxon>
        <taxon>Fungi</taxon>
        <taxon>Dikarya</taxon>
        <taxon>Ascomycota</taxon>
        <taxon>Saccharomycotina</taxon>
        <taxon>Saccharomycetes</taxon>
        <taxon>Phaffomycetales</taxon>
        <taxon>Phaffomycetaceae</taxon>
        <taxon>Cyberlindnera</taxon>
    </lineage>
</organism>
<evidence type="ECO:0000256" key="1">
    <source>
        <dbReference type="ARBA" id="ARBA00000900"/>
    </source>
</evidence>
<dbReference type="GO" id="GO:0005737">
    <property type="term" value="C:cytoplasm"/>
    <property type="evidence" value="ECO:0007669"/>
    <property type="project" value="TreeGrafter"/>
</dbReference>
<dbReference type="PROSITE" id="PS51157">
    <property type="entry name" value="ZF_UBR"/>
    <property type="match status" value="1"/>
</dbReference>
<dbReference type="VEuPathDB" id="FungiDB:BON22_2113"/>
<dbReference type="InterPro" id="IPR042065">
    <property type="entry name" value="E3_ELL-like"/>
</dbReference>
<dbReference type="GO" id="GO:0016567">
    <property type="term" value="P:protein ubiquitination"/>
    <property type="evidence" value="ECO:0007669"/>
    <property type="project" value="UniProtKB-UniRule"/>
</dbReference>
<evidence type="ECO:0000256" key="4">
    <source>
        <dbReference type="ARBA" id="ARBA00022723"/>
    </source>
</evidence>
<evidence type="ECO:0000256" key="3">
    <source>
        <dbReference type="ARBA" id="ARBA00022679"/>
    </source>
</evidence>
<sequence length="1866" mass="213866">MNHRGGDCALPCTFVDNGELLKKALLQFPKRYQHDFSRPAKVDLRRLLSFAASYKGTYMKELFPEVDELTLPKAWQHVLVPERYQHLESQDFYFQRGSFDDPAHPHRACGRKFKKGEPVYRCMTCSDDETSGLCQNCFDADQHDSHDVITSICQRENGGVCDCGDEEAWRVQLNCKHYHTAETPESEIPEKFKNSLLQTFEIVLDYIVDVMSSSPLSFSKDRKQNNESILMDGHSSTLEQGMYFGTDWPSDKFHLMLYNDQNRQYRDAVQRITSTTDKVDDFAIMVADEVNVNGRAKVMTSSHIDELLQAQSTLEATGLASLIRNARDVFREEMCGEMVLWLTEMMNGPVHGNYNITRDILAEAFCQKWKIGVKPTHDAQPFPGSLFNNEIPTIPSRTTASWQFGEASVPQTPEHWKVSPVKWDIDPVLAARCDYDPDFIRNTQSTASFHGSRFQYILYFDIRLWKSIRSNMHTLLNSVLTSNKRFRPLVCAQYTDIYPTILELFFLFDREPEFSCMTTLTSQIFTSSLNATMIANHGDLTRFLAAIYSYLTKLFLMRPEDIVISKDLLSTSFKNRRIGQVFFEICCVLNKTKSFSPILCPEFMNQVCDILDLFQGKPTLKREAVEHVEYESNDYGLYFNMYSVISSLAEMIAKTLLKTDSAEGLNWVALIFDRIGLAGEMPSDQVSQGEPTDVGPLNKIVIESLEGPQEIVSFKLENSPVSFLHPLHAFATWVVQYSNIGDTYELERFLRDSGDLKFHILEYPLRTLVLLAQIRVGYWVRNGFSIRTQQHIYRTSGIRESGFKRDFYMIQLMMCLLDRDLVVSSFLSRWALLSWCKEELSPEPYDETILPLMVEEFLLTTIQLLSDTSALEDFENSTENRIKKEIIHCLCFQPMSYSKICSDIPDYMAHEKRFDLILSSVANYIPPASPSAAGMYKLKEEFMDQVDPFYVHYSTNKRDEAEKLVKERIAKKTGLAVKDVYIEPSPHSLANTPFKNLFKITSSKIFVQFIRSTLKVVNNEGVVKTESLLNLSLHLIHLASAGLELAYSAVFNELIFSEFRADHNEPFYYESVGALLYKFLTDETCAAYHSKIRAIFKVLKSYHFDIEAYLHEQVQNFDASLLGMAALTASTKESEFEKKKRMAKERREKIMAKFKRKQTEFVEKNNVEPEAADISPEDAENGNSWHYPEEHCILCQMSVTTGDSVFGVVCNVSRFSGSRTVPFHDKYWTLRSFEESGSLDDDDCVSQSECLPRYFEKIQKEAVVGPAFPSHTRNALRSDMMATSCGHGMHYSCYQNYLSSAKARQTQITRTVPEDFENSEFICPLCKSLGNLFIPIMWNNNKNKLSAFTAPDQDWYSQFEKIKNISFVEPEICDQFSRQVVEDCKLSLKNSFKDMAFDDEQHMMLHDIWVSLSSKLESITQPQFREHLNKLVSSTIKGTEISVRGLASDTGLVTGLISNQCLTTLRILTELKKTWVALAANPEANKAKPKGFSVKFAEEMVGKLVYLSSDRLFDVFEDIDFFELLVGCTPFYGISMNSLYRLTFTYHFIQQLAIILAQLHNELFEGEISILDITVVKAPETAYYNLVAMARDLRDNHPLFDNVSDGIFESIEFQEVLYTLLVRSLTPFLRRVAIWSIANCADYSDVSLDPWLEDEDVDGLEVNRLCDYLNIPSVEEMLALFSGDGIENQKFQAFLKYVSTTDNELSFKSLEYTGQVRLVDLPERMDDIFTQLLYKKYKFTSLAHYDPAICLFCGDIVNLQKKAPGQVIGECNHHAENECLNDMGLFLLPKHSATLLLDRGNGSFHPAPYIDSHGEYDSDVRQNQVLLLSRQKYDTFIRQMWLQHDVKNFITRKLEGTVDIGGWETL</sequence>
<keyword evidence="3 10" id="KW-0808">Transferase</keyword>
<dbReference type="FunFam" id="2.10.110.30:FF:000002">
    <property type="entry name" value="Putative e3 ubiquitin-protein ligase ubr3"/>
    <property type="match status" value="1"/>
</dbReference>
<dbReference type="CDD" id="cd19672">
    <property type="entry name" value="UBR-box_UBR1_like"/>
    <property type="match status" value="1"/>
</dbReference>
<dbReference type="InterPro" id="IPR003126">
    <property type="entry name" value="Znf_UBR"/>
</dbReference>
<evidence type="ECO:0000313" key="13">
    <source>
        <dbReference type="Proteomes" id="UP000189513"/>
    </source>
</evidence>
<dbReference type="InterPro" id="IPR044046">
    <property type="entry name" value="E3_ligase_UBR-like_C"/>
</dbReference>
<dbReference type="Pfam" id="PF22960">
    <property type="entry name" value="WHD_UBR1"/>
    <property type="match status" value="1"/>
</dbReference>
<dbReference type="PANTHER" id="PTHR21497">
    <property type="entry name" value="UBIQUITIN LIGASE E3 ALPHA-RELATED"/>
    <property type="match status" value="1"/>
</dbReference>
<dbReference type="STRING" id="36022.A0A1V2L8V9"/>
<dbReference type="EMBL" id="MPUK01000003">
    <property type="protein sequence ID" value="ONH68328.1"/>
    <property type="molecule type" value="Genomic_DNA"/>
</dbReference>
<comment type="function">
    <text evidence="10">Ubiquitin ligase protein which is a component of the N-end rule pathway. Recognizes and binds to proteins bearing specific N-terminal residues that are destabilizing according to the N-end rule, leading to their ubiquitination and subsequent degradation.</text>
</comment>
<keyword evidence="13" id="KW-1185">Reference proteome</keyword>
<dbReference type="UniPathway" id="UPA00143"/>
<dbReference type="InterPro" id="IPR039164">
    <property type="entry name" value="UBR1-like"/>
</dbReference>
<evidence type="ECO:0000256" key="5">
    <source>
        <dbReference type="ARBA" id="ARBA00022771"/>
    </source>
</evidence>
<dbReference type="Proteomes" id="UP000189513">
    <property type="component" value="Unassembled WGS sequence"/>
</dbReference>
<dbReference type="SUPFAM" id="SSF46785">
    <property type="entry name" value="Winged helix' DNA-binding domain"/>
    <property type="match status" value="1"/>
</dbReference>
<dbReference type="InterPro" id="IPR055194">
    <property type="entry name" value="UBR1-like_WH"/>
</dbReference>
<dbReference type="Gene3D" id="2.10.110.30">
    <property type="match status" value="1"/>
</dbReference>
<dbReference type="InterPro" id="IPR036390">
    <property type="entry name" value="WH_DNA-bd_sf"/>
</dbReference>
<feature type="domain" description="UBR-type" evidence="11">
    <location>
        <begin position="107"/>
        <end position="180"/>
    </location>
</feature>
<dbReference type="Pfam" id="PF18995">
    <property type="entry name" value="PRT6_C"/>
    <property type="match status" value="1"/>
</dbReference>
<accession>A0A1V2L8V9</accession>
<comment type="caution">
    <text evidence="12">The sequence shown here is derived from an EMBL/GenBank/DDBJ whole genome shotgun (WGS) entry which is preliminary data.</text>
</comment>
<evidence type="ECO:0000256" key="10">
    <source>
        <dbReference type="RuleBase" id="RU366018"/>
    </source>
</evidence>
<dbReference type="GO" id="GO:0008270">
    <property type="term" value="F:zinc ion binding"/>
    <property type="evidence" value="ECO:0007669"/>
    <property type="project" value="UniProtKB-UniRule"/>
</dbReference>
<protein>
    <recommendedName>
        <fullName evidence="10">E3 ubiquitin-protein ligase</fullName>
        <ecNumber evidence="10">2.3.2.27</ecNumber>
    </recommendedName>
</protein>
<evidence type="ECO:0000256" key="6">
    <source>
        <dbReference type="ARBA" id="ARBA00022786"/>
    </source>
</evidence>
<dbReference type="SMART" id="SM00396">
    <property type="entry name" value="ZnF_UBR1"/>
    <property type="match status" value="1"/>
</dbReference>
<name>A0A1V2L8V9_CYBFA</name>
<keyword evidence="4 10" id="KW-0479">Metal-binding</keyword>
<keyword evidence="6 10" id="KW-0833">Ubl conjugation pathway</keyword>
<keyword evidence="7 10" id="KW-0862">Zinc</keyword>
<evidence type="ECO:0000256" key="2">
    <source>
        <dbReference type="ARBA" id="ARBA00004906"/>
    </source>
</evidence>
<dbReference type="GO" id="GO:0061630">
    <property type="term" value="F:ubiquitin protein ligase activity"/>
    <property type="evidence" value="ECO:0007669"/>
    <property type="project" value="UniProtKB-UniRule"/>
</dbReference>
<evidence type="ECO:0000259" key="11">
    <source>
        <dbReference type="PROSITE" id="PS51157"/>
    </source>
</evidence>
<comment type="catalytic activity">
    <reaction evidence="1 10">
        <text>S-ubiquitinyl-[E2 ubiquitin-conjugating enzyme]-L-cysteine + [acceptor protein]-L-lysine = [E2 ubiquitin-conjugating enzyme]-L-cysteine + N(6)-ubiquitinyl-[acceptor protein]-L-lysine.</text>
        <dbReference type="EC" id="2.3.2.27"/>
    </reaction>
</comment>
<dbReference type="Pfam" id="PF02207">
    <property type="entry name" value="zf-UBR"/>
    <property type="match status" value="1"/>
</dbReference>
<keyword evidence="5 10" id="KW-0863">Zinc-finger</keyword>
<dbReference type="GO" id="GO:0000151">
    <property type="term" value="C:ubiquitin ligase complex"/>
    <property type="evidence" value="ECO:0007669"/>
    <property type="project" value="TreeGrafter"/>
</dbReference>
<dbReference type="PANTHER" id="PTHR21497:SF24">
    <property type="entry name" value="E3 UBIQUITIN-PROTEIN LIGASE UBR1"/>
    <property type="match status" value="1"/>
</dbReference>
<dbReference type="EC" id="2.3.2.27" evidence="10"/>
<dbReference type="CDD" id="cd16482">
    <property type="entry name" value="RING-H2_UBR1-like"/>
    <property type="match status" value="1"/>
</dbReference>